<evidence type="ECO:0000259" key="1">
    <source>
        <dbReference type="Pfam" id="PF11706"/>
    </source>
</evidence>
<dbReference type="Gene3D" id="1.10.3300.10">
    <property type="entry name" value="Jann2411-like domain"/>
    <property type="match status" value="1"/>
</dbReference>
<reference evidence="2" key="1">
    <citation type="submission" date="2023-04" db="EMBL/GenBank/DDBJ databases">
        <title>Complete genome sequence of a phthalic acid esters degrading bacterial strain.</title>
        <authorList>
            <person name="Weng L."/>
            <person name="Jia Y."/>
            <person name="Ren L."/>
        </authorList>
    </citation>
    <scope>NUCLEOTIDE SEQUENCE</scope>
    <source>
        <strain evidence="2">RL-LY01</strain>
    </source>
</reference>
<dbReference type="InterPro" id="IPR023286">
    <property type="entry name" value="ABATE_dom_sf"/>
</dbReference>
<name>A0AAX3T758_9ACTN</name>
<dbReference type="PANTHER" id="PTHR35525:SF3">
    <property type="entry name" value="BLL6575 PROTEIN"/>
    <property type="match status" value="1"/>
</dbReference>
<dbReference type="RefSeq" id="WP_165629397.1">
    <property type="nucleotide sequence ID" value="NZ_CP121270.1"/>
</dbReference>
<dbReference type="AlphaFoldDB" id="A0AAX3T758"/>
<dbReference type="Pfam" id="PF07336">
    <property type="entry name" value="ABATE"/>
    <property type="match status" value="1"/>
</dbReference>
<dbReference type="Pfam" id="PF11706">
    <property type="entry name" value="zf-CGNR"/>
    <property type="match status" value="1"/>
</dbReference>
<sequence length="191" mass="20823">MSGFVFVSGRSSLDFAGTMLWRRTIRTELLGDSGDLSRWFSEAGLFDLVDDPDTVDIEYARRVREAIYDVVVGCLGSGDDTSVGRMNFDPESAAVLNSAAATPLPTVTLDIDGTAKVTGTTRNGLSLLARDAIELLASADLAKMRECSNPDCTRLFVDVSRGGSRRWCGMAECGNRKKAADYRRRHKELST</sequence>
<accession>A0AAX3T758</accession>
<dbReference type="EMBL" id="CP121270">
    <property type="protein sequence ID" value="WFP24716.1"/>
    <property type="molecule type" value="Genomic_DNA"/>
</dbReference>
<dbReference type="InterPro" id="IPR021005">
    <property type="entry name" value="Znf_CGNR"/>
</dbReference>
<dbReference type="Proteomes" id="UP001213504">
    <property type="component" value="Chromosome"/>
</dbReference>
<dbReference type="SUPFAM" id="SSF160904">
    <property type="entry name" value="Jann2411-like"/>
    <property type="match status" value="1"/>
</dbReference>
<gene>
    <name evidence="2" type="ORF">P9A14_21775</name>
</gene>
<evidence type="ECO:0000313" key="3">
    <source>
        <dbReference type="Proteomes" id="UP001213504"/>
    </source>
</evidence>
<protein>
    <submittedName>
        <fullName evidence="2">CGNR zinc finger domain-containing protein</fullName>
    </submittedName>
</protein>
<evidence type="ECO:0000313" key="2">
    <source>
        <dbReference type="EMBL" id="WFP24716.1"/>
    </source>
</evidence>
<dbReference type="InterPro" id="IPR010852">
    <property type="entry name" value="ABATE"/>
</dbReference>
<dbReference type="PANTHER" id="PTHR35525">
    <property type="entry name" value="BLL6575 PROTEIN"/>
    <property type="match status" value="1"/>
</dbReference>
<feature type="domain" description="Zinc finger CGNR" evidence="1">
    <location>
        <begin position="144"/>
        <end position="186"/>
    </location>
</feature>
<organism evidence="2 3">
    <name type="scientific">Gordonia hongkongensis</name>
    <dbReference type="NCBI Taxonomy" id="1701090"/>
    <lineage>
        <taxon>Bacteria</taxon>
        <taxon>Bacillati</taxon>
        <taxon>Actinomycetota</taxon>
        <taxon>Actinomycetes</taxon>
        <taxon>Mycobacteriales</taxon>
        <taxon>Gordoniaceae</taxon>
        <taxon>Gordonia</taxon>
    </lineage>
</organism>
<proteinExistence type="predicted"/>